<keyword evidence="3" id="KW-1185">Reference proteome</keyword>
<dbReference type="AlphaFoldDB" id="A0A4C1U2V1"/>
<dbReference type="Proteomes" id="UP000299102">
    <property type="component" value="Unassembled WGS sequence"/>
</dbReference>
<gene>
    <name evidence="2" type="ORF">EVAR_16577_1</name>
</gene>
<name>A0A4C1U2V1_EUMVA</name>
<accession>A0A4C1U2V1</accession>
<evidence type="ECO:0000256" key="1">
    <source>
        <dbReference type="SAM" id="MobiDB-lite"/>
    </source>
</evidence>
<dbReference type="EMBL" id="BGZK01000121">
    <property type="protein sequence ID" value="GBP20703.1"/>
    <property type="molecule type" value="Genomic_DNA"/>
</dbReference>
<protein>
    <submittedName>
        <fullName evidence="2">Uncharacterized protein</fullName>
    </submittedName>
</protein>
<proteinExistence type="predicted"/>
<sequence>MATGAPRVGGIAGVNVIGLGVVGNGRHQWACRGQATRPDKKPCVWGSAAAGGDGHAGTGGRSWKNATSHGLRSGGPRPWVARQGPESRPPKKLGLDLFPRCPPSKSAGGGPQTPTCRPKYKNTSDAVQRQKLNFIYLSYLSIRFTSRGTVRRGCGNAIWVVTVRSV</sequence>
<organism evidence="2 3">
    <name type="scientific">Eumeta variegata</name>
    <name type="common">Bagworm moth</name>
    <name type="synonym">Eumeta japonica</name>
    <dbReference type="NCBI Taxonomy" id="151549"/>
    <lineage>
        <taxon>Eukaryota</taxon>
        <taxon>Metazoa</taxon>
        <taxon>Ecdysozoa</taxon>
        <taxon>Arthropoda</taxon>
        <taxon>Hexapoda</taxon>
        <taxon>Insecta</taxon>
        <taxon>Pterygota</taxon>
        <taxon>Neoptera</taxon>
        <taxon>Endopterygota</taxon>
        <taxon>Lepidoptera</taxon>
        <taxon>Glossata</taxon>
        <taxon>Ditrysia</taxon>
        <taxon>Tineoidea</taxon>
        <taxon>Psychidae</taxon>
        <taxon>Oiketicinae</taxon>
        <taxon>Eumeta</taxon>
    </lineage>
</organism>
<comment type="caution">
    <text evidence="2">The sequence shown here is derived from an EMBL/GenBank/DDBJ whole genome shotgun (WGS) entry which is preliminary data.</text>
</comment>
<reference evidence="2 3" key="1">
    <citation type="journal article" date="2019" name="Commun. Biol.">
        <title>The bagworm genome reveals a unique fibroin gene that provides high tensile strength.</title>
        <authorList>
            <person name="Kono N."/>
            <person name="Nakamura H."/>
            <person name="Ohtoshi R."/>
            <person name="Tomita M."/>
            <person name="Numata K."/>
            <person name="Arakawa K."/>
        </authorList>
    </citation>
    <scope>NUCLEOTIDE SEQUENCE [LARGE SCALE GENOMIC DNA]</scope>
</reference>
<feature type="region of interest" description="Disordered" evidence="1">
    <location>
        <begin position="47"/>
        <end position="121"/>
    </location>
</feature>
<evidence type="ECO:0000313" key="3">
    <source>
        <dbReference type="Proteomes" id="UP000299102"/>
    </source>
</evidence>
<evidence type="ECO:0000313" key="2">
    <source>
        <dbReference type="EMBL" id="GBP20703.1"/>
    </source>
</evidence>
<feature type="compositionally biased region" description="Gly residues" evidence="1">
    <location>
        <begin position="49"/>
        <end position="60"/>
    </location>
</feature>